<name>A0A077EE75_9FLAO</name>
<sequence>MDLEQKKYPIGRFQKPVEFDEGKIKGWITVIKEFPEKVKELTQNMSDEQLDTPYRENGWTVRQVVHHCADSHINSFTRFKLALTEDKPVIKPYMENLWAELEDTKHLAIDSSLSILEGLHHRWTVLLESMTTEDYHRIFVHPEHNNEITLYTALATYDWHCNHHLGHIQLTLQK</sequence>
<dbReference type="EMBL" id="CP007547">
    <property type="protein sequence ID" value="AIL45807.1"/>
    <property type="molecule type" value="Genomic_DNA"/>
</dbReference>
<protein>
    <recommendedName>
        <fullName evidence="1">DinB-like domain-containing protein</fullName>
    </recommendedName>
</protein>
<feature type="domain" description="DinB-like" evidence="1">
    <location>
        <begin position="35"/>
        <end position="168"/>
    </location>
</feature>
<dbReference type="Gene3D" id="1.20.120.450">
    <property type="entry name" value="dinb family like domain"/>
    <property type="match status" value="1"/>
</dbReference>
<dbReference type="NCBIfam" id="NF009807">
    <property type="entry name" value="PRK13291.1"/>
    <property type="match status" value="1"/>
</dbReference>
<dbReference type="AlphaFoldDB" id="A0A077EE75"/>
<dbReference type="eggNOG" id="COG2318">
    <property type="taxonomic scope" value="Bacteria"/>
</dbReference>
<dbReference type="RefSeq" id="WP_009084598.1">
    <property type="nucleotide sequence ID" value="NZ_CP007547.1"/>
</dbReference>
<reference evidence="2 3" key="1">
    <citation type="journal article" date="2013" name="Lancet">
        <title>First case of E anophelis outbreak in an intensive-care unit.</title>
        <authorList>
            <person name="Teo J."/>
            <person name="Tan S.Y."/>
            <person name="Tay M."/>
            <person name="Ding Y."/>
            <person name="Kjelleberg S."/>
            <person name="Givskov M."/>
            <person name="Lin R.T."/>
            <person name="Yang L."/>
        </authorList>
    </citation>
    <scope>NUCLEOTIDE SEQUENCE [LARGE SCALE GENOMIC DNA]</scope>
    <source>
        <strain evidence="2 3">NUHP1</strain>
    </source>
</reference>
<accession>A0A077EE75</accession>
<evidence type="ECO:0000259" key="1">
    <source>
        <dbReference type="Pfam" id="PF12867"/>
    </source>
</evidence>
<dbReference type="Pfam" id="PF12867">
    <property type="entry name" value="DinB_2"/>
    <property type="match status" value="1"/>
</dbReference>
<organism evidence="2 3">
    <name type="scientific">Elizabethkingia anophelis NUHP1</name>
    <dbReference type="NCBI Taxonomy" id="1338011"/>
    <lineage>
        <taxon>Bacteria</taxon>
        <taxon>Pseudomonadati</taxon>
        <taxon>Bacteroidota</taxon>
        <taxon>Flavobacteriia</taxon>
        <taxon>Flavobacteriales</taxon>
        <taxon>Weeksellaceae</taxon>
        <taxon>Elizabethkingia</taxon>
    </lineage>
</organism>
<dbReference type="HOGENOM" id="CLU_105789_1_0_10"/>
<dbReference type="SUPFAM" id="SSF109854">
    <property type="entry name" value="DinB/YfiT-like putative metalloenzymes"/>
    <property type="match status" value="1"/>
</dbReference>
<dbReference type="InterPro" id="IPR024775">
    <property type="entry name" value="DinB-like"/>
</dbReference>
<gene>
    <name evidence="2" type="ORF">BD94_2032</name>
</gene>
<evidence type="ECO:0000313" key="2">
    <source>
        <dbReference type="EMBL" id="AIL45807.1"/>
    </source>
</evidence>
<evidence type="ECO:0000313" key="3">
    <source>
        <dbReference type="Proteomes" id="UP000028933"/>
    </source>
</evidence>
<dbReference type="GeneID" id="56683106"/>
<dbReference type="STRING" id="1338011.BD94_2032"/>
<proteinExistence type="predicted"/>
<dbReference type="Proteomes" id="UP000028933">
    <property type="component" value="Chromosome"/>
</dbReference>
<dbReference type="KEGG" id="eao:BD94_2032"/>
<dbReference type="InterPro" id="IPR034660">
    <property type="entry name" value="DinB/YfiT-like"/>
</dbReference>